<name>A0ACC1LCS1_9FUNG</name>
<evidence type="ECO:0000313" key="2">
    <source>
        <dbReference type="Proteomes" id="UP001140087"/>
    </source>
</evidence>
<gene>
    <name evidence="1" type="ORF">H4R21_001010</name>
</gene>
<organism evidence="1 2">
    <name type="scientific">Coemansia helicoidea</name>
    <dbReference type="NCBI Taxonomy" id="1286919"/>
    <lineage>
        <taxon>Eukaryota</taxon>
        <taxon>Fungi</taxon>
        <taxon>Fungi incertae sedis</taxon>
        <taxon>Zoopagomycota</taxon>
        <taxon>Kickxellomycotina</taxon>
        <taxon>Kickxellomycetes</taxon>
        <taxon>Kickxellales</taxon>
        <taxon>Kickxellaceae</taxon>
        <taxon>Coemansia</taxon>
    </lineage>
</organism>
<dbReference type="Proteomes" id="UP001140087">
    <property type="component" value="Unassembled WGS sequence"/>
</dbReference>
<sequence length="915" mass="101154">MDQLPASRDGDGPRKAAGAKPIGMACRACRLRKIRCGGERPRCSYCVKKGYECLLTPHKKRGRPRKDEQRSRAGYRPGPSGLPPLQSYSGLGAPPTAMPADGSQMDIHQMWHELTGLSGLALPPELSALAAGSATQAQDTSQGSFPNIAPAFSLGAADWHQLVAPMAMPDASDALLFGSNYAFPRYDPREVAALAEAAAASMAAQGPPSELRVQPQPQSATHAPQQSPLSAPQSLTGDGILGLTARQPSGPHRGPTSDSEASRAPSVPVAQTVDEGIRAYFEYVQPWFPILHRPTFERQVVEGRVDRMLYYAVQAIAARFRTTGDATQKKGSKRPYKRGRRYARAARALLPDSLRDAQLSTLQAITILALYMSVSGHWQEGAALENLAVQLAFIGQYNVLDEEFLLPPVANNMGMYETGWSEHSQPARLEVLSRPGGILDHEQRRRVWWSIFQLERFNGLAMGRPPIIKPGWHWVWLPCSEELWATENPAGPLAWEMGLADPGRQRPTESVSNSRVDLVLALIMGQLVEQRTEMFRLFFPRVDRGTLFYDNLPTHSMGWSQRLEKLRAMVGALEHRIRQWHAELDRYADKISARRHANFEIMGASFQIHLYACVLQIREHLFEDLLVDSEAKRQMTATESGHSSYDGDGGMSDHSHGSSEDLSLLMEKGAVDKSTCRRGYMARAKRPELTLLFVSELDDLAQRCWDRSIAMADEVSRLLRLHWLRPFDAERPAASDKPLSVFDEQVVVSPAGDSAATAASDSWTLGGRPPHMRQRSSTASAAAPSATAALDPRIADRFKLMNPQTPYYLFVAGKVQAARLKQVVTAEARQRDKPVDCNMDVDADDPVADAIRRTDDIWSSHGLDGDAAAVEAKLDDIIAALESCQLFWYSLNFASHLKYLRGEAAKPLLRSVYRE</sequence>
<evidence type="ECO:0000313" key="1">
    <source>
        <dbReference type="EMBL" id="KAJ2806093.1"/>
    </source>
</evidence>
<proteinExistence type="predicted"/>
<dbReference type="EMBL" id="JANBUN010000179">
    <property type="protein sequence ID" value="KAJ2806093.1"/>
    <property type="molecule type" value="Genomic_DNA"/>
</dbReference>
<keyword evidence="2" id="KW-1185">Reference proteome</keyword>
<reference evidence="1" key="1">
    <citation type="submission" date="2022-07" db="EMBL/GenBank/DDBJ databases">
        <title>Phylogenomic reconstructions and comparative analyses of Kickxellomycotina fungi.</title>
        <authorList>
            <person name="Reynolds N.K."/>
            <person name="Stajich J.E."/>
            <person name="Barry K."/>
            <person name="Grigoriev I.V."/>
            <person name="Crous P."/>
            <person name="Smith M.E."/>
        </authorList>
    </citation>
    <scope>NUCLEOTIDE SEQUENCE</scope>
    <source>
        <strain evidence="1">BCRC 34780</strain>
    </source>
</reference>
<protein>
    <submittedName>
        <fullName evidence="1">Uncharacterized protein</fullName>
    </submittedName>
</protein>
<comment type="caution">
    <text evidence="1">The sequence shown here is derived from an EMBL/GenBank/DDBJ whole genome shotgun (WGS) entry which is preliminary data.</text>
</comment>
<accession>A0ACC1LCS1</accession>